<evidence type="ECO:0000256" key="2">
    <source>
        <dbReference type="SAM" id="SignalP"/>
    </source>
</evidence>
<keyword evidence="1" id="KW-0472">Membrane</keyword>
<keyword evidence="4" id="KW-1185">Reference proteome</keyword>
<dbReference type="EMBL" id="JAPFFK010000012">
    <property type="protein sequence ID" value="KAJ6731626.1"/>
    <property type="molecule type" value="Genomic_DNA"/>
</dbReference>
<dbReference type="OrthoDB" id="1751005at2759"/>
<evidence type="ECO:0000256" key="1">
    <source>
        <dbReference type="SAM" id="Phobius"/>
    </source>
</evidence>
<dbReference type="PANTHER" id="PTHR34836">
    <property type="entry name" value="OS06G0188250 PROTEIN"/>
    <property type="match status" value="1"/>
</dbReference>
<proteinExistence type="predicted"/>
<name>A0A9Q0UK48_SALPP</name>
<feature type="chain" id="PRO_5040165916" evidence="2">
    <location>
        <begin position="30"/>
        <end position="123"/>
    </location>
</feature>
<organism evidence="3 4">
    <name type="scientific">Salix purpurea</name>
    <name type="common">Purple osier willow</name>
    <dbReference type="NCBI Taxonomy" id="77065"/>
    <lineage>
        <taxon>Eukaryota</taxon>
        <taxon>Viridiplantae</taxon>
        <taxon>Streptophyta</taxon>
        <taxon>Embryophyta</taxon>
        <taxon>Tracheophyta</taxon>
        <taxon>Spermatophyta</taxon>
        <taxon>Magnoliopsida</taxon>
        <taxon>eudicotyledons</taxon>
        <taxon>Gunneridae</taxon>
        <taxon>Pentapetalae</taxon>
        <taxon>rosids</taxon>
        <taxon>fabids</taxon>
        <taxon>Malpighiales</taxon>
        <taxon>Salicaceae</taxon>
        <taxon>Saliceae</taxon>
        <taxon>Salix</taxon>
    </lineage>
</organism>
<keyword evidence="1" id="KW-1133">Transmembrane helix</keyword>
<dbReference type="AlphaFoldDB" id="A0A9Q0UK48"/>
<feature type="signal peptide" evidence="2">
    <location>
        <begin position="1"/>
        <end position="29"/>
    </location>
</feature>
<reference evidence="3" key="2">
    <citation type="journal article" date="2023" name="Int. J. Mol. Sci.">
        <title>De Novo Assembly and Annotation of 11 Diverse Shrub Willow (Salix) Genomes Reveals Novel Gene Organization in Sex-Linked Regions.</title>
        <authorList>
            <person name="Hyden B."/>
            <person name="Feng K."/>
            <person name="Yates T.B."/>
            <person name="Jawdy S."/>
            <person name="Cereghino C."/>
            <person name="Smart L.B."/>
            <person name="Muchero W."/>
        </authorList>
    </citation>
    <scope>NUCLEOTIDE SEQUENCE</scope>
    <source>
        <tissue evidence="3">Shoot tip</tissue>
    </source>
</reference>
<dbReference type="Proteomes" id="UP001151532">
    <property type="component" value="Chromosome 18"/>
</dbReference>
<evidence type="ECO:0000313" key="4">
    <source>
        <dbReference type="Proteomes" id="UP001151532"/>
    </source>
</evidence>
<keyword evidence="2" id="KW-0732">Signal</keyword>
<gene>
    <name evidence="3" type="ORF">OIU79_002868</name>
</gene>
<feature type="transmembrane region" description="Helical" evidence="1">
    <location>
        <begin position="89"/>
        <end position="109"/>
    </location>
</feature>
<reference evidence="3" key="1">
    <citation type="submission" date="2022-11" db="EMBL/GenBank/DDBJ databases">
        <authorList>
            <person name="Hyden B.L."/>
            <person name="Feng K."/>
            <person name="Yates T."/>
            <person name="Jawdy S."/>
            <person name="Smart L.B."/>
            <person name="Muchero W."/>
        </authorList>
    </citation>
    <scope>NUCLEOTIDE SEQUENCE</scope>
    <source>
        <tissue evidence="3">Shoot tip</tissue>
    </source>
</reference>
<keyword evidence="1" id="KW-0812">Transmembrane</keyword>
<sequence length="123" mass="13521">MAMPKQKFTLRFITFLLVNLWCKQMVIMAKEIIPVGVVLDLNSTVGEIAESCISMAVSDFYAVNDDFKTRLALFTRDSSRDVVAATSSGFLDCVGFLICLFSAAILICLSRSACKAFRNGTCN</sequence>
<evidence type="ECO:0000313" key="3">
    <source>
        <dbReference type="EMBL" id="KAJ6731626.1"/>
    </source>
</evidence>
<dbReference type="PANTHER" id="PTHR34836:SF7">
    <property type="entry name" value="RECEPTOR LIGAND BINDING REGION DOMAIN-CONTAINING PROTEIN"/>
    <property type="match status" value="1"/>
</dbReference>
<accession>A0A9Q0UK48</accession>
<dbReference type="InterPro" id="IPR015683">
    <property type="entry name" value="Ionotropic_Glu_rcpt"/>
</dbReference>
<comment type="caution">
    <text evidence="3">The sequence shown here is derived from an EMBL/GenBank/DDBJ whole genome shotgun (WGS) entry which is preliminary data.</text>
</comment>
<protein>
    <submittedName>
        <fullName evidence="3">Uncharacterized protein</fullName>
    </submittedName>
</protein>